<dbReference type="Proteomes" id="UP001205998">
    <property type="component" value="Unassembled WGS sequence"/>
</dbReference>
<evidence type="ECO:0000313" key="2">
    <source>
        <dbReference type="Proteomes" id="UP001205998"/>
    </source>
</evidence>
<sequence length="371" mass="42049">MGINVPAKYCDDVADLDQNFLSRDNDAEKVKNTLNLPDRIYNGTELIVAKPKQIPDSQFNLHSEYLLLINSNSTTLAHLDPLMQNLLSKSNTGCAIFFTKNSPCVKTCSKPGGRYSIIPALEMFKQHKGPKAFVFSQVWKHDEDKPEWGENLGEINKRIPVFRCDRTNCVPCVENNVINDSYGSNNQYALGINVPVQFCNENADLTNFLPNDTAQQVRNEMNGRDRIYKGDQLIGARPKRIGSTTNNYHTEYLLLIKSMSERLSKFDPLMQTLLNSNPAGCTIFFTLNSPCVQTCSTPKGRYSIIPALRMFNNRGGPKAFVFKELWDEGDNRWENNIKEIEASIPVYRCVANQCTRCVNGNQVNRRCLRNN</sequence>
<name>A0AAD5B045_SILAS</name>
<accession>A0AAD5B045</accession>
<evidence type="ECO:0000313" key="1">
    <source>
        <dbReference type="EMBL" id="KAI5625442.1"/>
    </source>
</evidence>
<keyword evidence="2" id="KW-1185">Reference proteome</keyword>
<gene>
    <name evidence="1" type="ORF">C0J50_14988</name>
</gene>
<dbReference type="EMBL" id="MU551552">
    <property type="protein sequence ID" value="KAI5625442.1"/>
    <property type="molecule type" value="Genomic_DNA"/>
</dbReference>
<protein>
    <submittedName>
        <fullName evidence="1">Uncharacterized protein</fullName>
    </submittedName>
</protein>
<dbReference type="Pfam" id="PF18744">
    <property type="entry name" value="SNAD1"/>
    <property type="match status" value="2"/>
</dbReference>
<proteinExistence type="predicted"/>
<dbReference type="InterPro" id="IPR040958">
    <property type="entry name" value="SNAD1"/>
</dbReference>
<dbReference type="AlphaFoldDB" id="A0AAD5B045"/>
<comment type="caution">
    <text evidence="1">The sequence shown here is derived from an EMBL/GenBank/DDBJ whole genome shotgun (WGS) entry which is preliminary data.</text>
</comment>
<organism evidence="1 2">
    <name type="scientific">Silurus asotus</name>
    <name type="common">Amur catfish</name>
    <name type="synonym">Parasilurus asotus</name>
    <dbReference type="NCBI Taxonomy" id="30991"/>
    <lineage>
        <taxon>Eukaryota</taxon>
        <taxon>Metazoa</taxon>
        <taxon>Chordata</taxon>
        <taxon>Craniata</taxon>
        <taxon>Vertebrata</taxon>
        <taxon>Euteleostomi</taxon>
        <taxon>Actinopterygii</taxon>
        <taxon>Neopterygii</taxon>
        <taxon>Teleostei</taxon>
        <taxon>Ostariophysi</taxon>
        <taxon>Siluriformes</taxon>
        <taxon>Siluridae</taxon>
        <taxon>Silurus</taxon>
    </lineage>
</organism>
<reference evidence="1" key="1">
    <citation type="submission" date="2018-07" db="EMBL/GenBank/DDBJ databases">
        <title>Comparative genomics of catfishes provides insights into carnivory and benthic adaptation.</title>
        <authorList>
            <person name="Zhang Y."/>
            <person name="Wang D."/>
            <person name="Peng Z."/>
            <person name="Zheng S."/>
            <person name="Shao F."/>
            <person name="Tao W."/>
        </authorList>
    </citation>
    <scope>NUCLEOTIDE SEQUENCE</scope>
    <source>
        <strain evidence="1">Chongqing</strain>
    </source>
</reference>